<name>A0A6C0ELA7_9ZZZZ</name>
<accession>A0A6C0ELA7</accession>
<organism evidence="2">
    <name type="scientific">viral metagenome</name>
    <dbReference type="NCBI Taxonomy" id="1070528"/>
    <lineage>
        <taxon>unclassified sequences</taxon>
        <taxon>metagenomes</taxon>
        <taxon>organismal metagenomes</taxon>
    </lineage>
</organism>
<feature type="region of interest" description="Disordered" evidence="1">
    <location>
        <begin position="58"/>
        <end position="83"/>
    </location>
</feature>
<feature type="region of interest" description="Disordered" evidence="1">
    <location>
        <begin position="120"/>
        <end position="153"/>
    </location>
</feature>
<evidence type="ECO:0000256" key="1">
    <source>
        <dbReference type="SAM" id="MobiDB-lite"/>
    </source>
</evidence>
<feature type="compositionally biased region" description="Basic residues" evidence="1">
    <location>
        <begin position="135"/>
        <end position="153"/>
    </location>
</feature>
<proteinExistence type="predicted"/>
<evidence type="ECO:0000313" key="2">
    <source>
        <dbReference type="EMBL" id="QHT28125.1"/>
    </source>
</evidence>
<dbReference type="EMBL" id="MN738852">
    <property type="protein sequence ID" value="QHT28125.1"/>
    <property type="molecule type" value="Genomic_DNA"/>
</dbReference>
<dbReference type="AlphaFoldDB" id="A0A6C0ELA7"/>
<protein>
    <submittedName>
        <fullName evidence="2">Uncharacterized protein</fullName>
    </submittedName>
</protein>
<sequence length="153" mass="16960">MADTESTPLVTGNSSDTSFQGLEEHLTQCFVNCIARKNAAQRSYNKISNLGNSARNWMGTKKDKETGEVLSTPGLKTDISSKEQREAAIRSALQKVMAMENLADLKVTGALSSAFSTNMGSMGRMFSRKRADGGKRRRRKTKKNKRSKKSRKH</sequence>
<reference evidence="2" key="1">
    <citation type="journal article" date="2020" name="Nature">
        <title>Giant virus diversity and host interactions through global metagenomics.</title>
        <authorList>
            <person name="Schulz F."/>
            <person name="Roux S."/>
            <person name="Paez-Espino D."/>
            <person name="Jungbluth S."/>
            <person name="Walsh D.A."/>
            <person name="Denef V.J."/>
            <person name="McMahon K.D."/>
            <person name="Konstantinidis K.T."/>
            <person name="Eloe-Fadrosh E.A."/>
            <person name="Kyrpides N.C."/>
            <person name="Woyke T."/>
        </authorList>
    </citation>
    <scope>NUCLEOTIDE SEQUENCE</scope>
    <source>
        <strain evidence="2">GVMAG-M-3300001348-25</strain>
    </source>
</reference>